<dbReference type="InterPro" id="IPR001279">
    <property type="entry name" value="Metallo-B-lactamas"/>
</dbReference>
<dbReference type="eggNOG" id="COG2220">
    <property type="taxonomic scope" value="Bacteria"/>
</dbReference>
<gene>
    <name evidence="2" type="ORF">HMPREF9333_01339</name>
</gene>
<name>G5GIE9_9FIRM</name>
<evidence type="ECO:0000259" key="1">
    <source>
        <dbReference type="SMART" id="SM00849"/>
    </source>
</evidence>
<dbReference type="PATRIC" id="fig|679200.3.peg.1422"/>
<reference evidence="2 3" key="1">
    <citation type="submission" date="2011-08" db="EMBL/GenBank/DDBJ databases">
        <title>The Genome Sequence of Johnsonella ignava ATCC 51276.</title>
        <authorList>
            <consortium name="The Broad Institute Genome Sequencing Platform"/>
            <person name="Earl A."/>
            <person name="Ward D."/>
            <person name="Feldgarden M."/>
            <person name="Gevers D."/>
            <person name="Izard J."/>
            <person name="Blanton J.M."/>
            <person name="Baranova O.V."/>
            <person name="Dewhirst F.E."/>
            <person name="Young S.K."/>
            <person name="Zeng Q."/>
            <person name="Gargeya S."/>
            <person name="Fitzgerald M."/>
            <person name="Haas B."/>
            <person name="Abouelleil A."/>
            <person name="Alvarado L."/>
            <person name="Arachchi H.M."/>
            <person name="Berlin A."/>
            <person name="Brown A."/>
            <person name="Chapman S.B."/>
            <person name="Chen Z."/>
            <person name="Dunbar C."/>
            <person name="Freedman E."/>
            <person name="Gearin G."/>
            <person name="Gellesch M."/>
            <person name="Goldberg J."/>
            <person name="Griggs A."/>
            <person name="Gujja S."/>
            <person name="Heiman D."/>
            <person name="Howarth C."/>
            <person name="Larson L."/>
            <person name="Lui A."/>
            <person name="MacDonald P.J.P."/>
            <person name="Montmayeur A."/>
            <person name="Murphy C."/>
            <person name="Neiman D."/>
            <person name="Pearson M."/>
            <person name="Priest M."/>
            <person name="Roberts A."/>
            <person name="Saif S."/>
            <person name="Shea T."/>
            <person name="Shenoy N."/>
            <person name="Sisk P."/>
            <person name="Stolte C."/>
            <person name="Sykes S."/>
            <person name="Wortman J."/>
            <person name="Nusbaum C."/>
            <person name="Birren B."/>
        </authorList>
    </citation>
    <scope>NUCLEOTIDE SEQUENCE [LARGE SCALE GENOMIC DNA]</scope>
    <source>
        <strain evidence="2 3">ATCC 51276</strain>
    </source>
</reference>
<dbReference type="PANTHER" id="PTHR42967">
    <property type="entry name" value="METAL DEPENDENT HYDROLASE"/>
    <property type="match status" value="1"/>
</dbReference>
<dbReference type="Pfam" id="PF13483">
    <property type="entry name" value="Lactamase_B_3"/>
    <property type="match status" value="1"/>
</dbReference>
<organism evidence="2 3">
    <name type="scientific">Johnsonella ignava ATCC 51276</name>
    <dbReference type="NCBI Taxonomy" id="679200"/>
    <lineage>
        <taxon>Bacteria</taxon>
        <taxon>Bacillati</taxon>
        <taxon>Bacillota</taxon>
        <taxon>Clostridia</taxon>
        <taxon>Lachnospirales</taxon>
        <taxon>Lachnospiraceae</taxon>
        <taxon>Johnsonella</taxon>
    </lineage>
</organism>
<keyword evidence="3" id="KW-1185">Reference proteome</keyword>
<dbReference type="SUPFAM" id="SSF56281">
    <property type="entry name" value="Metallo-hydrolase/oxidoreductase"/>
    <property type="match status" value="1"/>
</dbReference>
<dbReference type="STRING" id="679200.HMPREF9333_01339"/>
<dbReference type="Proteomes" id="UP000003011">
    <property type="component" value="Unassembled WGS sequence"/>
</dbReference>
<dbReference type="InterPro" id="IPR036866">
    <property type="entry name" value="RibonucZ/Hydroxyglut_hydro"/>
</dbReference>
<proteinExistence type="predicted"/>
<dbReference type="Gene3D" id="3.60.15.10">
    <property type="entry name" value="Ribonuclease Z/Hydroxyacylglutathione hydrolase-like"/>
    <property type="match status" value="1"/>
</dbReference>
<evidence type="ECO:0000313" key="2">
    <source>
        <dbReference type="EMBL" id="EHI55624.1"/>
    </source>
</evidence>
<comment type="caution">
    <text evidence="2">The sequence shown here is derived from an EMBL/GenBank/DDBJ whole genome shotgun (WGS) entry which is preliminary data.</text>
</comment>
<feature type="domain" description="Metallo-beta-lactamase" evidence="1">
    <location>
        <begin position="7"/>
        <end position="172"/>
    </location>
</feature>
<protein>
    <recommendedName>
        <fullName evidence="1">Metallo-beta-lactamase domain-containing protein</fullName>
    </recommendedName>
</protein>
<evidence type="ECO:0000313" key="3">
    <source>
        <dbReference type="Proteomes" id="UP000003011"/>
    </source>
</evidence>
<accession>G5GIE9</accession>
<dbReference type="SMART" id="SM00849">
    <property type="entry name" value="Lactamase_B"/>
    <property type="match status" value="1"/>
</dbReference>
<sequence length="240" mass="28630">MKVEFIHHSSFYIELSDCSLLFDYYKGVLPDFNKDKPVIIFISHRHGDHFSQRVFDIREKYKNVYYIISNDINQLAVRDKKNVDFIGPGENRFYDFGGCRLNVRTLKSTDEGVAFLIDIQGDRIYFGGDLNYWYWQGESRVWNDSQKDAYLEQLKKLRAMLDKDNKDIKLAFVPLDTRQQEYAYLGITYFMEMIDAEHVFPMHINGSFNIIDRFKEKPYVKRFADKIIRIKKDNEVFEIC</sequence>
<dbReference type="OrthoDB" id="36975at2"/>
<dbReference type="RefSeq" id="WP_005540909.1">
    <property type="nucleotide sequence ID" value="NZ_JH378832.1"/>
</dbReference>
<dbReference type="HOGENOM" id="CLU_061731_0_0_9"/>
<dbReference type="AlphaFoldDB" id="G5GIE9"/>
<dbReference type="PANTHER" id="PTHR42967:SF1">
    <property type="entry name" value="MBL FOLD METALLO-HYDROLASE"/>
    <property type="match status" value="1"/>
</dbReference>
<dbReference type="EMBL" id="ACZL01000021">
    <property type="protein sequence ID" value="EHI55624.1"/>
    <property type="molecule type" value="Genomic_DNA"/>
</dbReference>